<dbReference type="GO" id="GO:0008374">
    <property type="term" value="F:O-acyltransferase activity"/>
    <property type="evidence" value="ECO:0007669"/>
    <property type="project" value="InterPro"/>
</dbReference>
<dbReference type="SUPFAM" id="SSF53474">
    <property type="entry name" value="alpha/beta-Hydrolases"/>
    <property type="match status" value="1"/>
</dbReference>
<protein>
    <submittedName>
        <fullName evidence="2">Uncharacterized protein</fullName>
    </submittedName>
</protein>
<accession>A0A7I8L2Q0</accession>
<keyword evidence="1" id="KW-0732">Signal</keyword>
<name>A0A7I8L2Q0_SPIIN</name>
<dbReference type="Proteomes" id="UP000663760">
    <property type="component" value="Chromosome 10"/>
</dbReference>
<dbReference type="PROSITE" id="PS51257">
    <property type="entry name" value="PROKAR_LIPOPROTEIN"/>
    <property type="match status" value="1"/>
</dbReference>
<dbReference type="OrthoDB" id="190846at2759"/>
<dbReference type="GO" id="GO:0006629">
    <property type="term" value="P:lipid metabolic process"/>
    <property type="evidence" value="ECO:0007669"/>
    <property type="project" value="InterPro"/>
</dbReference>
<feature type="chain" id="PRO_5029448863" evidence="1">
    <location>
        <begin position="27"/>
        <end position="443"/>
    </location>
</feature>
<keyword evidence="3" id="KW-1185">Reference proteome</keyword>
<reference evidence="2" key="1">
    <citation type="submission" date="2020-02" db="EMBL/GenBank/DDBJ databases">
        <authorList>
            <person name="Scholz U."/>
            <person name="Mascher M."/>
            <person name="Fiebig A."/>
        </authorList>
    </citation>
    <scope>NUCLEOTIDE SEQUENCE</scope>
</reference>
<dbReference type="AlphaFoldDB" id="A0A7I8L2Q0"/>
<evidence type="ECO:0000313" key="3">
    <source>
        <dbReference type="Proteomes" id="UP000663760"/>
    </source>
</evidence>
<dbReference type="InterPro" id="IPR003386">
    <property type="entry name" value="LACT/PDAT_acylTrfase"/>
</dbReference>
<dbReference type="Gene3D" id="3.40.50.1820">
    <property type="entry name" value="alpha/beta hydrolase"/>
    <property type="match status" value="1"/>
</dbReference>
<sequence length="443" mass="48024">MNTAERAGGGSLLVLTMALFLQACGGAAIAAGNLHPLVLIPGDGGNQLEARITKDYKPSSLVCKWWTRQPAAEGGGGWYRLWFDPLIILSPFTRCFAERIALRYHPELDDYRNAPGVETRVPGFGSTEALRYLDPSLRHLTDYMGTLVKSLEEEIGYEEGKSLFGAPYDFRYGLAAEGRPCKVGEGYLRDLKELIENATVANTGRPAVLVAHSLGTLFMLQLLARNSPEWRRQYIKHLVAVAPPWGGAVVQMLTFASGSTLGIPIVDPLLVRAEQRTSESNMWLLPAPRVFKNQPLVVTPERNYSAMDMAEFLQDIGYGEGVLPYQTRILPLVGELPAMEVPVTCVLGTGVKTPETLVYGEGGFDAQPEVVYGDGDGTVNLASLVALEAEWSGKTSQPVKLLTVPGASHSDVLKDRAAVGEIIREIAAINSLSLNGSAKRSNI</sequence>
<evidence type="ECO:0000313" key="2">
    <source>
        <dbReference type="EMBL" id="CAA7404297.1"/>
    </source>
</evidence>
<evidence type="ECO:0000256" key="1">
    <source>
        <dbReference type="SAM" id="SignalP"/>
    </source>
</evidence>
<feature type="signal peptide" evidence="1">
    <location>
        <begin position="1"/>
        <end position="26"/>
    </location>
</feature>
<proteinExistence type="predicted"/>
<gene>
    <name evidence="2" type="ORF">SI8410_10014975</name>
</gene>
<dbReference type="InterPro" id="IPR029058">
    <property type="entry name" value="AB_hydrolase_fold"/>
</dbReference>
<dbReference type="Pfam" id="PF02450">
    <property type="entry name" value="LCAT"/>
    <property type="match status" value="1"/>
</dbReference>
<dbReference type="PANTHER" id="PTHR11440">
    <property type="entry name" value="LECITHIN-CHOLESTEROL ACYLTRANSFERASE-RELATED"/>
    <property type="match status" value="1"/>
</dbReference>
<dbReference type="EMBL" id="LR746273">
    <property type="protein sequence ID" value="CAA7404297.1"/>
    <property type="molecule type" value="Genomic_DNA"/>
</dbReference>
<organism evidence="2 3">
    <name type="scientific">Spirodela intermedia</name>
    <name type="common">Intermediate duckweed</name>
    <dbReference type="NCBI Taxonomy" id="51605"/>
    <lineage>
        <taxon>Eukaryota</taxon>
        <taxon>Viridiplantae</taxon>
        <taxon>Streptophyta</taxon>
        <taxon>Embryophyta</taxon>
        <taxon>Tracheophyta</taxon>
        <taxon>Spermatophyta</taxon>
        <taxon>Magnoliopsida</taxon>
        <taxon>Liliopsida</taxon>
        <taxon>Araceae</taxon>
        <taxon>Lemnoideae</taxon>
        <taxon>Spirodela</taxon>
    </lineage>
</organism>